<comment type="caution">
    <text evidence="1">The sequence shown here is derived from an EMBL/GenBank/DDBJ whole genome shotgun (WGS) entry which is preliminary data.</text>
</comment>
<dbReference type="EMBL" id="CBWN010000115">
    <property type="protein sequence ID" value="CDL27974.1"/>
    <property type="molecule type" value="Genomic_DNA"/>
</dbReference>
<accession>W1F0P9</accession>
<sequence>MFIKVDLPEPEAPMIATISPATIVKSTFFQDGPRFDLRCHKFG</sequence>
<reference evidence="1 2" key="1">
    <citation type="submission" date="2013-10" db="EMBL/GenBank/DDBJ databases">
        <title>Antibiotic resistance diversity of beta-lactamase producers in the General Hospital Vienna.</title>
        <authorList>
            <person name="Barisic I."/>
            <person name="Mitteregger D."/>
            <person name="Hirschl A.M."/>
            <person name="Noehammer C."/>
            <person name="Wiesinger-Mayr H."/>
        </authorList>
    </citation>
    <scope>NUCLEOTIDE SEQUENCE [LARGE SCALE GENOMIC DNA]</scope>
    <source>
        <strain evidence="1 2">ISC7</strain>
    </source>
</reference>
<dbReference type="AlphaFoldDB" id="W1F0P9"/>
<organism evidence="1 2">
    <name type="scientific">Escherichia coli ISC7</name>
    <dbReference type="NCBI Taxonomy" id="1432555"/>
    <lineage>
        <taxon>Bacteria</taxon>
        <taxon>Pseudomonadati</taxon>
        <taxon>Pseudomonadota</taxon>
        <taxon>Gammaproteobacteria</taxon>
        <taxon>Enterobacterales</taxon>
        <taxon>Enterobacteriaceae</taxon>
        <taxon>Escherichia</taxon>
    </lineage>
</organism>
<proteinExistence type="predicted"/>
<protein>
    <submittedName>
        <fullName evidence="1">Uncharacterized protein</fullName>
    </submittedName>
</protein>
<dbReference type="Proteomes" id="UP000019199">
    <property type="component" value="Unassembled WGS sequence"/>
</dbReference>
<evidence type="ECO:0000313" key="1">
    <source>
        <dbReference type="EMBL" id="CDL27974.1"/>
    </source>
</evidence>
<evidence type="ECO:0000313" key="2">
    <source>
        <dbReference type="Proteomes" id="UP000019199"/>
    </source>
</evidence>
<name>W1F0P9_ECOLX</name>